<feature type="domain" description="GGDEF" evidence="2">
    <location>
        <begin position="246"/>
        <end position="382"/>
    </location>
</feature>
<dbReference type="Gene3D" id="3.30.70.270">
    <property type="match status" value="1"/>
</dbReference>
<dbReference type="NCBIfam" id="TIGR00254">
    <property type="entry name" value="GGDEF"/>
    <property type="match status" value="1"/>
</dbReference>
<dbReference type="RefSeq" id="WP_056996551.1">
    <property type="nucleotide sequence ID" value="NZ_AYYR01000032.1"/>
</dbReference>
<dbReference type="InterPro" id="IPR043128">
    <property type="entry name" value="Rev_trsase/Diguanyl_cyclase"/>
</dbReference>
<dbReference type="InterPro" id="IPR029787">
    <property type="entry name" value="Nucleotide_cyclase"/>
</dbReference>
<gene>
    <name evidence="3" type="ORF">FC82_GL001732</name>
</gene>
<comment type="caution">
    <text evidence="3">The sequence shown here is derived from an EMBL/GenBank/DDBJ whole genome shotgun (WGS) entry which is preliminary data.</text>
</comment>
<dbReference type="SMART" id="SM00267">
    <property type="entry name" value="GGDEF"/>
    <property type="match status" value="1"/>
</dbReference>
<organism evidence="3 4">
    <name type="scientific">Secundilactobacillus collinoides DSM 20515 = JCM 1123</name>
    <dbReference type="NCBI Taxonomy" id="1423733"/>
    <lineage>
        <taxon>Bacteria</taxon>
        <taxon>Bacillati</taxon>
        <taxon>Bacillota</taxon>
        <taxon>Bacilli</taxon>
        <taxon>Lactobacillales</taxon>
        <taxon>Lactobacillaceae</taxon>
        <taxon>Secundilactobacillus</taxon>
    </lineage>
</organism>
<dbReference type="PANTHER" id="PTHR45138">
    <property type="entry name" value="REGULATORY COMPONENTS OF SENSORY TRANSDUCTION SYSTEM"/>
    <property type="match status" value="1"/>
</dbReference>
<dbReference type="PANTHER" id="PTHR45138:SF9">
    <property type="entry name" value="DIGUANYLATE CYCLASE DGCM-RELATED"/>
    <property type="match status" value="1"/>
</dbReference>
<feature type="transmembrane region" description="Helical" evidence="1">
    <location>
        <begin position="148"/>
        <end position="166"/>
    </location>
</feature>
<sequence>MNPEINAVPYWLWAIELVVTAFFMFGYLTVYLNMTRHAFDEIGSHQRLWRMGLIPMTYCTGIALNVLGLYSLTYSLMFYSLAVFVFVFPITDEGISFIEYVFRALGIIMVGVIHHLPVIAMLQSVGFLALLVWVVAVYIVRSHVRHHLLINVLMNVVYAGLFWLTLPGSAFRSGDSQLTIEIQGILLYMIIATGVFYGWNGMSASRKKTQQITKIANYDTLTHAKSYSLYHKESAEMFATYRRTQKPLTMVELDVDHFKVVNDQYGHLLGNQVLILVVATLQDCLKYYGDEYQLYRTGGEEFMIGLPNTDLKQAVPVVRRCWEKVRQQVCHYDDQAVKITISLGVSQAIETDASIENVYKRADDSLYISKQNGRDTITVNGKSLQVKQETVTVSDDYAFFVQGIYDDTTDGEARIRNELTLHYHDRKTNKWRPIQQNELKNLSIDRLFRLLKEATVNLVLQRVQLPMSSQDFFNPEVSKRLTAFMRSADGPETLTVVLMRLSASAPLQNAVHSYRLAGIDVVLDVTKCDAEMYKTLDKTHPFDGLKYTLPSSDDLGIRARALLEAQKWHTQAMDWAIPIIISGITTRSEVEWAQTQVKIHQLSGDFYGAPALPMIG</sequence>
<feature type="transmembrane region" description="Helical" evidence="1">
    <location>
        <begin position="178"/>
        <end position="199"/>
    </location>
</feature>
<dbReference type="SUPFAM" id="SSF55073">
    <property type="entry name" value="Nucleotide cyclase"/>
    <property type="match status" value="1"/>
</dbReference>
<proteinExistence type="predicted"/>
<dbReference type="EMBL" id="AYYR01000032">
    <property type="protein sequence ID" value="KRM76223.1"/>
    <property type="molecule type" value="Genomic_DNA"/>
</dbReference>
<reference evidence="3 4" key="1">
    <citation type="journal article" date="2015" name="Genome Announc.">
        <title>Expanding the biotechnology potential of lactobacilli through comparative genomics of 213 strains and associated genera.</title>
        <authorList>
            <person name="Sun Z."/>
            <person name="Harris H.M."/>
            <person name="McCann A."/>
            <person name="Guo C."/>
            <person name="Argimon S."/>
            <person name="Zhang W."/>
            <person name="Yang X."/>
            <person name="Jeffery I.B."/>
            <person name="Cooney J.C."/>
            <person name="Kagawa T.F."/>
            <person name="Liu W."/>
            <person name="Song Y."/>
            <person name="Salvetti E."/>
            <person name="Wrobel A."/>
            <person name="Rasinkangas P."/>
            <person name="Parkhill J."/>
            <person name="Rea M.C."/>
            <person name="O'Sullivan O."/>
            <person name="Ritari J."/>
            <person name="Douillard F.P."/>
            <person name="Paul Ross R."/>
            <person name="Yang R."/>
            <person name="Briner A.E."/>
            <person name="Felis G.E."/>
            <person name="de Vos W.M."/>
            <person name="Barrangou R."/>
            <person name="Klaenhammer T.R."/>
            <person name="Caufield P.W."/>
            <person name="Cui Y."/>
            <person name="Zhang H."/>
            <person name="O'Toole P.W."/>
        </authorList>
    </citation>
    <scope>NUCLEOTIDE SEQUENCE [LARGE SCALE GENOMIC DNA]</scope>
    <source>
        <strain evidence="3 4">DSM 20515</strain>
    </source>
</reference>
<evidence type="ECO:0000259" key="2">
    <source>
        <dbReference type="PROSITE" id="PS50887"/>
    </source>
</evidence>
<dbReference type="STRING" id="33960.TY91_02655"/>
<evidence type="ECO:0000256" key="1">
    <source>
        <dbReference type="SAM" id="Phobius"/>
    </source>
</evidence>
<dbReference type="CDD" id="cd01949">
    <property type="entry name" value="GGDEF"/>
    <property type="match status" value="1"/>
</dbReference>
<dbReference type="InterPro" id="IPR050469">
    <property type="entry name" value="Diguanylate_Cyclase"/>
</dbReference>
<feature type="transmembrane region" description="Helical" evidence="1">
    <location>
        <begin position="12"/>
        <end position="32"/>
    </location>
</feature>
<evidence type="ECO:0000313" key="3">
    <source>
        <dbReference type="EMBL" id="KRM76223.1"/>
    </source>
</evidence>
<dbReference type="GO" id="GO:0052621">
    <property type="term" value="F:diguanylate cyclase activity"/>
    <property type="evidence" value="ECO:0007669"/>
    <property type="project" value="TreeGrafter"/>
</dbReference>
<dbReference type="PATRIC" id="fig|1423733.4.peg.1822"/>
<keyword evidence="1" id="KW-1133">Transmembrane helix</keyword>
<protein>
    <submittedName>
        <fullName evidence="3">Signal transduction diguanylate cyclase</fullName>
    </submittedName>
</protein>
<name>A0A0R2B9P6_SECCO</name>
<dbReference type="AlphaFoldDB" id="A0A0R2B9P6"/>
<feature type="transmembrane region" description="Helical" evidence="1">
    <location>
        <begin position="122"/>
        <end position="141"/>
    </location>
</feature>
<feature type="transmembrane region" description="Helical" evidence="1">
    <location>
        <begin position="72"/>
        <end position="90"/>
    </location>
</feature>
<accession>A0A0R2B9P6</accession>
<dbReference type="Pfam" id="PF00990">
    <property type="entry name" value="GGDEF"/>
    <property type="match status" value="1"/>
</dbReference>
<dbReference type="InterPro" id="IPR000160">
    <property type="entry name" value="GGDEF_dom"/>
</dbReference>
<evidence type="ECO:0000313" key="4">
    <source>
        <dbReference type="Proteomes" id="UP000051845"/>
    </source>
</evidence>
<keyword evidence="1" id="KW-0472">Membrane</keyword>
<dbReference type="Proteomes" id="UP000051845">
    <property type="component" value="Unassembled WGS sequence"/>
</dbReference>
<keyword evidence="1" id="KW-0812">Transmembrane</keyword>
<dbReference type="PROSITE" id="PS50887">
    <property type="entry name" value="GGDEF"/>
    <property type="match status" value="1"/>
</dbReference>